<accession>A0A1H5RFK8</accession>
<reference evidence="2" key="1">
    <citation type="submission" date="2016-10" db="EMBL/GenBank/DDBJ databases">
        <authorList>
            <person name="Varghese N."/>
            <person name="Submissions S."/>
        </authorList>
    </citation>
    <scope>NUCLEOTIDE SEQUENCE [LARGE SCALE GENOMIC DNA]</scope>
    <source>
        <strain evidence="2">DSM 44654</strain>
    </source>
</reference>
<proteinExistence type="predicted"/>
<dbReference type="STRING" id="218821.SAMN05421837_112243"/>
<name>A0A1H5RFK8_9PSEU</name>
<protein>
    <submittedName>
        <fullName evidence="1">Uncharacterized protein</fullName>
    </submittedName>
</protein>
<organism evidence="1 2">
    <name type="scientific">Amycolatopsis pretoriensis</name>
    <dbReference type="NCBI Taxonomy" id="218821"/>
    <lineage>
        <taxon>Bacteria</taxon>
        <taxon>Bacillati</taxon>
        <taxon>Actinomycetota</taxon>
        <taxon>Actinomycetes</taxon>
        <taxon>Pseudonocardiales</taxon>
        <taxon>Pseudonocardiaceae</taxon>
        <taxon>Amycolatopsis</taxon>
    </lineage>
</organism>
<dbReference type="RefSeq" id="WP_086676657.1">
    <property type="nucleotide sequence ID" value="NZ_FNUJ01000012.1"/>
</dbReference>
<keyword evidence="2" id="KW-1185">Reference proteome</keyword>
<gene>
    <name evidence="1" type="ORF">SAMN05421837_112243</name>
</gene>
<dbReference type="EMBL" id="FNUJ01000012">
    <property type="protein sequence ID" value="SEF37130.1"/>
    <property type="molecule type" value="Genomic_DNA"/>
</dbReference>
<dbReference type="AlphaFoldDB" id="A0A1H5RFK8"/>
<dbReference type="Proteomes" id="UP000198878">
    <property type="component" value="Unassembled WGS sequence"/>
</dbReference>
<evidence type="ECO:0000313" key="2">
    <source>
        <dbReference type="Proteomes" id="UP000198878"/>
    </source>
</evidence>
<sequence>MTAHDLRSAVPPSDLTHATAAARDNLRRAVGGTWSQPADIGTTLANLSAATAAMNRVLADLGIKLLAPDSRIAFASVDGPFSGDTTEAVQTAGLWLTRAVDTCINLGNYLDNAHIAVGGLAEPTARHGA</sequence>
<evidence type="ECO:0000313" key="1">
    <source>
        <dbReference type="EMBL" id="SEF37130.1"/>
    </source>
</evidence>